<dbReference type="SUPFAM" id="SSF56059">
    <property type="entry name" value="Glutathione synthetase ATP-binding domain-like"/>
    <property type="match status" value="1"/>
</dbReference>
<dbReference type="GO" id="GO:0009252">
    <property type="term" value="P:peptidoglycan biosynthetic process"/>
    <property type="evidence" value="ECO:0007669"/>
    <property type="project" value="UniProtKB-UniRule"/>
</dbReference>
<evidence type="ECO:0000256" key="6">
    <source>
        <dbReference type="ARBA" id="ARBA00022490"/>
    </source>
</evidence>
<dbReference type="InterPro" id="IPR005905">
    <property type="entry name" value="D_ala_D_ala"/>
</dbReference>
<comment type="pathway">
    <text evidence="17">Cell wall biogenesis; peptidoglycan biosynthesis.</text>
</comment>
<dbReference type="Pfam" id="PF01820">
    <property type="entry name" value="Dala_Dala_lig_N"/>
    <property type="match status" value="1"/>
</dbReference>
<evidence type="ECO:0000256" key="5">
    <source>
        <dbReference type="ARBA" id="ARBA00012216"/>
    </source>
</evidence>
<dbReference type="PANTHER" id="PTHR23132:SF23">
    <property type="entry name" value="D-ALANINE--D-ALANINE LIGASE B"/>
    <property type="match status" value="1"/>
</dbReference>
<evidence type="ECO:0000256" key="4">
    <source>
        <dbReference type="ARBA" id="ARBA00010871"/>
    </source>
</evidence>
<keyword evidence="6 17" id="KW-0963">Cytoplasm</keyword>
<evidence type="ECO:0000256" key="11">
    <source>
        <dbReference type="ARBA" id="ARBA00022842"/>
    </source>
</evidence>
<dbReference type="PROSITE" id="PS50975">
    <property type="entry name" value="ATP_GRASP"/>
    <property type="match status" value="1"/>
</dbReference>
<feature type="binding site" evidence="19">
    <location>
        <position position="267"/>
    </location>
    <ligand>
        <name>Mg(2+)</name>
        <dbReference type="ChEBI" id="CHEBI:18420"/>
        <label>1</label>
    </ligand>
</feature>
<evidence type="ECO:0000256" key="7">
    <source>
        <dbReference type="ARBA" id="ARBA00022598"/>
    </source>
</evidence>
<keyword evidence="11 19" id="KW-0460">Magnesium</keyword>
<evidence type="ECO:0000313" key="22">
    <source>
        <dbReference type="EMBL" id="HIU37536.1"/>
    </source>
</evidence>
<keyword evidence="7 17" id="KW-0436">Ligase</keyword>
<dbReference type="InterPro" id="IPR011127">
    <property type="entry name" value="Dala_Dala_lig_N"/>
</dbReference>
<dbReference type="AlphaFoldDB" id="A0A9D1IIZ5"/>
<dbReference type="FunFam" id="3.30.470.20:FF:000008">
    <property type="entry name" value="D-alanine--D-alanine ligase"/>
    <property type="match status" value="1"/>
</dbReference>
<reference evidence="22" key="1">
    <citation type="submission" date="2020-10" db="EMBL/GenBank/DDBJ databases">
        <authorList>
            <person name="Gilroy R."/>
        </authorList>
    </citation>
    <scope>NUCLEOTIDE SEQUENCE</scope>
    <source>
        <strain evidence="22">7463</strain>
    </source>
</reference>
<dbReference type="EMBL" id="DVMY01000076">
    <property type="protein sequence ID" value="HIU37536.1"/>
    <property type="molecule type" value="Genomic_DNA"/>
</dbReference>
<dbReference type="GO" id="GO:0005829">
    <property type="term" value="C:cytosol"/>
    <property type="evidence" value="ECO:0007669"/>
    <property type="project" value="TreeGrafter"/>
</dbReference>
<dbReference type="NCBIfam" id="NF002378">
    <property type="entry name" value="PRK01372.1"/>
    <property type="match status" value="1"/>
</dbReference>
<dbReference type="Pfam" id="PF07478">
    <property type="entry name" value="Dala_Dala_lig_C"/>
    <property type="match status" value="1"/>
</dbReference>
<evidence type="ECO:0000256" key="17">
    <source>
        <dbReference type="HAMAP-Rule" id="MF_00047"/>
    </source>
</evidence>
<dbReference type="SUPFAM" id="SSF52440">
    <property type="entry name" value="PreATP-grasp domain"/>
    <property type="match status" value="1"/>
</dbReference>
<evidence type="ECO:0000256" key="3">
    <source>
        <dbReference type="ARBA" id="ARBA00004496"/>
    </source>
</evidence>
<dbReference type="InterPro" id="IPR011761">
    <property type="entry name" value="ATP-grasp"/>
</dbReference>
<dbReference type="InterPro" id="IPR011095">
    <property type="entry name" value="Dala_Dala_lig_C"/>
</dbReference>
<dbReference type="GO" id="GO:0046872">
    <property type="term" value="F:metal ion binding"/>
    <property type="evidence" value="ECO:0007669"/>
    <property type="project" value="UniProtKB-KW"/>
</dbReference>
<dbReference type="HAMAP" id="MF_00047">
    <property type="entry name" value="Dala_Dala_lig"/>
    <property type="match status" value="1"/>
</dbReference>
<feature type="binding site" evidence="19">
    <location>
        <position position="280"/>
    </location>
    <ligand>
        <name>Mg(2+)</name>
        <dbReference type="ChEBI" id="CHEBI:18420"/>
        <label>2</label>
    </ligand>
</feature>
<dbReference type="InterPro" id="IPR013815">
    <property type="entry name" value="ATP_grasp_subdomain_1"/>
</dbReference>
<dbReference type="InterPro" id="IPR000291">
    <property type="entry name" value="D-Ala_lig_Van_CS"/>
</dbReference>
<evidence type="ECO:0000256" key="10">
    <source>
        <dbReference type="ARBA" id="ARBA00022840"/>
    </source>
</evidence>
<name>A0A9D1IIZ5_9BURK</name>
<comment type="caution">
    <text evidence="22">The sequence shown here is derived from an EMBL/GenBank/DDBJ whole genome shotgun (WGS) entry which is preliminary data.</text>
</comment>
<evidence type="ECO:0000256" key="1">
    <source>
        <dbReference type="ARBA" id="ARBA00001936"/>
    </source>
</evidence>
<feature type="domain" description="ATP-grasp" evidence="21">
    <location>
        <begin position="112"/>
        <end position="313"/>
    </location>
</feature>
<keyword evidence="15 17" id="KW-0961">Cell wall biogenesis/degradation</keyword>
<evidence type="ECO:0000256" key="12">
    <source>
        <dbReference type="ARBA" id="ARBA00022960"/>
    </source>
</evidence>
<proteinExistence type="inferred from homology"/>
<evidence type="ECO:0000256" key="19">
    <source>
        <dbReference type="PIRSR" id="PIRSR039102-3"/>
    </source>
</evidence>
<feature type="binding site" evidence="19">
    <location>
        <position position="282"/>
    </location>
    <ligand>
        <name>Mg(2+)</name>
        <dbReference type="ChEBI" id="CHEBI:18420"/>
        <label>2</label>
    </ligand>
</feature>
<feature type="active site" evidence="18">
    <location>
        <position position="154"/>
    </location>
</feature>
<feature type="active site" evidence="18">
    <location>
        <position position="26"/>
    </location>
</feature>
<dbReference type="GO" id="GO:0071555">
    <property type="term" value="P:cell wall organization"/>
    <property type="evidence" value="ECO:0007669"/>
    <property type="project" value="UniProtKB-KW"/>
</dbReference>
<dbReference type="NCBIfam" id="TIGR01205">
    <property type="entry name" value="D_ala_D_alaTIGR"/>
    <property type="match status" value="1"/>
</dbReference>
<feature type="active site" evidence="18">
    <location>
        <position position="291"/>
    </location>
</feature>
<keyword evidence="8 19" id="KW-0479">Metal-binding</keyword>
<evidence type="ECO:0000256" key="8">
    <source>
        <dbReference type="ARBA" id="ARBA00022723"/>
    </source>
</evidence>
<comment type="function">
    <text evidence="2 17">Cell wall formation.</text>
</comment>
<dbReference type="PIRSF" id="PIRSF039102">
    <property type="entry name" value="Ddl/VanB"/>
    <property type="match status" value="1"/>
</dbReference>
<comment type="similarity">
    <text evidence="4 17">Belongs to the D-alanine--D-alanine ligase family.</text>
</comment>
<protein>
    <recommendedName>
        <fullName evidence="5 17">D-alanine--D-alanine ligase</fullName>
        <ecNumber evidence="5 17">6.3.2.4</ecNumber>
    </recommendedName>
    <alternativeName>
        <fullName evidence="17">D-Ala-D-Ala ligase</fullName>
    </alternativeName>
    <alternativeName>
        <fullName evidence="17">D-alanylalanine synthetase</fullName>
    </alternativeName>
</protein>
<evidence type="ECO:0000256" key="16">
    <source>
        <dbReference type="ARBA" id="ARBA00047614"/>
    </source>
</evidence>
<dbReference type="PROSITE" id="PS00844">
    <property type="entry name" value="DALA_DALA_LIGASE_2"/>
    <property type="match status" value="1"/>
</dbReference>
<gene>
    <name evidence="17" type="primary">ddl</name>
    <name evidence="22" type="ORF">IAC56_04620</name>
</gene>
<reference evidence="22" key="2">
    <citation type="journal article" date="2021" name="PeerJ">
        <title>Extensive microbial diversity within the chicken gut microbiome revealed by metagenomics and culture.</title>
        <authorList>
            <person name="Gilroy R."/>
            <person name="Ravi A."/>
            <person name="Getino M."/>
            <person name="Pursley I."/>
            <person name="Horton D.L."/>
            <person name="Alikhan N.F."/>
            <person name="Baker D."/>
            <person name="Gharbi K."/>
            <person name="Hall N."/>
            <person name="Watson M."/>
            <person name="Adriaenssens E.M."/>
            <person name="Foster-Nyarko E."/>
            <person name="Jarju S."/>
            <person name="Secka A."/>
            <person name="Antonio M."/>
            <person name="Oren A."/>
            <person name="Chaudhuri R.R."/>
            <person name="La Ragione R."/>
            <person name="Hildebrand F."/>
            <person name="Pallen M.J."/>
        </authorList>
    </citation>
    <scope>NUCLEOTIDE SEQUENCE</scope>
    <source>
        <strain evidence="22">7463</strain>
    </source>
</reference>
<dbReference type="Gene3D" id="3.40.50.20">
    <property type="match status" value="1"/>
</dbReference>
<evidence type="ECO:0000256" key="13">
    <source>
        <dbReference type="ARBA" id="ARBA00022984"/>
    </source>
</evidence>
<keyword evidence="9 20" id="KW-0547">Nucleotide-binding</keyword>
<dbReference type="Gene3D" id="3.30.1490.20">
    <property type="entry name" value="ATP-grasp fold, A domain"/>
    <property type="match status" value="1"/>
</dbReference>
<evidence type="ECO:0000256" key="18">
    <source>
        <dbReference type="PIRSR" id="PIRSR039102-1"/>
    </source>
</evidence>
<evidence type="ECO:0000256" key="15">
    <source>
        <dbReference type="ARBA" id="ARBA00023316"/>
    </source>
</evidence>
<evidence type="ECO:0000256" key="9">
    <source>
        <dbReference type="ARBA" id="ARBA00022741"/>
    </source>
</evidence>
<evidence type="ECO:0000256" key="2">
    <source>
        <dbReference type="ARBA" id="ARBA00003921"/>
    </source>
</evidence>
<dbReference type="GO" id="GO:0008716">
    <property type="term" value="F:D-alanine-D-alanine ligase activity"/>
    <property type="evidence" value="ECO:0007669"/>
    <property type="project" value="UniProtKB-UniRule"/>
</dbReference>
<dbReference type="GO" id="GO:0005524">
    <property type="term" value="F:ATP binding"/>
    <property type="evidence" value="ECO:0007669"/>
    <property type="project" value="UniProtKB-UniRule"/>
</dbReference>
<dbReference type="EC" id="6.3.2.4" evidence="5 17"/>
<accession>A0A9D1IIZ5</accession>
<comment type="cofactor">
    <cofactor evidence="19">
        <name>Mg(2+)</name>
        <dbReference type="ChEBI" id="CHEBI:18420"/>
    </cofactor>
    <cofactor evidence="19">
        <name>Mn(2+)</name>
        <dbReference type="ChEBI" id="CHEBI:29035"/>
    </cofactor>
    <text evidence="19">Binds 2 magnesium or manganese ions per subunit.</text>
</comment>
<dbReference type="PROSITE" id="PS00843">
    <property type="entry name" value="DALA_DALA_LIGASE_1"/>
    <property type="match status" value="1"/>
</dbReference>
<evidence type="ECO:0000256" key="20">
    <source>
        <dbReference type="PROSITE-ProRule" id="PRU00409"/>
    </source>
</evidence>
<sequence>MQEDKKEIKPESLGKVVLLLGGMSSEREVSLMSGKGVYDALVEAGVDVTRFDPKEQSISELEKGGYDRAFIALHGRYGEDGTIQGVLEYLGIPYTGPGVKTSAVAIDKNLTKQIWRERQIPSPKGMLVSADSDLNFVMQELGRDLVVKPAREGSSIGLTKLQDATVEDLHAAIEKALVLDQHVMVEERIFGRELTVAVLGSGQDAQVLPIIEIIAPNGDYDYQNKYFTNDVRYECPAKLSDDLREDISRTCLSAYRALGARGWSRIDLILSEDGSFSLLEMNTSPGMTAHSLVPLAAKNASISYQELVLKILSEARLDFPRH</sequence>
<keyword evidence="10 20" id="KW-0067">ATP-binding</keyword>
<evidence type="ECO:0000313" key="23">
    <source>
        <dbReference type="Proteomes" id="UP000824083"/>
    </source>
</evidence>
<dbReference type="Proteomes" id="UP000824083">
    <property type="component" value="Unassembled WGS sequence"/>
</dbReference>
<keyword evidence="14 19" id="KW-0464">Manganese</keyword>
<evidence type="ECO:0000259" key="21">
    <source>
        <dbReference type="PROSITE" id="PS50975"/>
    </source>
</evidence>
<dbReference type="GO" id="GO:0008360">
    <property type="term" value="P:regulation of cell shape"/>
    <property type="evidence" value="ECO:0007669"/>
    <property type="project" value="UniProtKB-KW"/>
</dbReference>
<comment type="subcellular location">
    <subcellularLocation>
        <location evidence="3 17">Cytoplasm</location>
    </subcellularLocation>
</comment>
<feature type="binding site" evidence="19">
    <location>
        <position position="280"/>
    </location>
    <ligand>
        <name>Mg(2+)</name>
        <dbReference type="ChEBI" id="CHEBI:18420"/>
        <label>1</label>
    </ligand>
</feature>
<dbReference type="PANTHER" id="PTHR23132">
    <property type="entry name" value="D-ALANINE--D-ALANINE LIGASE"/>
    <property type="match status" value="1"/>
</dbReference>
<dbReference type="InterPro" id="IPR016185">
    <property type="entry name" value="PreATP-grasp_dom_sf"/>
</dbReference>
<keyword evidence="13 17" id="KW-0573">Peptidoglycan synthesis</keyword>
<comment type="catalytic activity">
    <reaction evidence="16 17">
        <text>2 D-alanine + ATP = D-alanyl-D-alanine + ADP + phosphate + H(+)</text>
        <dbReference type="Rhea" id="RHEA:11224"/>
        <dbReference type="ChEBI" id="CHEBI:15378"/>
        <dbReference type="ChEBI" id="CHEBI:30616"/>
        <dbReference type="ChEBI" id="CHEBI:43474"/>
        <dbReference type="ChEBI" id="CHEBI:57416"/>
        <dbReference type="ChEBI" id="CHEBI:57822"/>
        <dbReference type="ChEBI" id="CHEBI:456216"/>
        <dbReference type="EC" id="6.3.2.4"/>
    </reaction>
</comment>
<evidence type="ECO:0000256" key="14">
    <source>
        <dbReference type="ARBA" id="ARBA00023211"/>
    </source>
</evidence>
<dbReference type="Gene3D" id="3.30.470.20">
    <property type="entry name" value="ATP-grasp fold, B domain"/>
    <property type="match status" value="1"/>
</dbReference>
<organism evidence="22 23">
    <name type="scientific">Candidatus Aphodousia faecigallinarum</name>
    <dbReference type="NCBI Taxonomy" id="2840677"/>
    <lineage>
        <taxon>Bacteria</taxon>
        <taxon>Pseudomonadati</taxon>
        <taxon>Pseudomonadota</taxon>
        <taxon>Betaproteobacteria</taxon>
        <taxon>Burkholderiales</taxon>
        <taxon>Sutterellaceae</taxon>
        <taxon>Sutterellaceae incertae sedis</taxon>
        <taxon>Candidatus Aphodousia</taxon>
    </lineage>
</organism>
<keyword evidence="12 17" id="KW-0133">Cell shape</keyword>
<comment type="cofactor">
    <cofactor evidence="1">
        <name>Mn(2+)</name>
        <dbReference type="ChEBI" id="CHEBI:29035"/>
    </cofactor>
</comment>